<comment type="caution">
    <text evidence="2">The sequence shown here is derived from an EMBL/GenBank/DDBJ whole genome shotgun (WGS) entry which is preliminary data.</text>
</comment>
<proteinExistence type="predicted"/>
<reference evidence="2 3" key="1">
    <citation type="submission" date="2017-09" db="EMBL/GenBank/DDBJ databases">
        <title>Tripartite evolution among Lactobacillus johnsonii, Lactobacillus taiwanensis, Lactobacillus reuteri and their rodent host.</title>
        <authorList>
            <person name="Wang T."/>
            <person name="Knowles S."/>
            <person name="Cheng C."/>
        </authorList>
    </citation>
    <scope>NUCLEOTIDE SEQUENCE [LARGE SCALE GENOMIC DNA]</scope>
    <source>
        <strain evidence="2 3">609u</strain>
    </source>
</reference>
<gene>
    <name evidence="2" type="ORF">CBF53_09290</name>
</gene>
<name>A0ABX4ENI0_9LACO</name>
<feature type="domain" description="Bacterial toxin 50" evidence="1">
    <location>
        <begin position="362"/>
        <end position="452"/>
    </location>
</feature>
<keyword evidence="3" id="KW-1185">Reference proteome</keyword>
<dbReference type="Proteomes" id="UP000216316">
    <property type="component" value="Unassembled WGS sequence"/>
</dbReference>
<evidence type="ECO:0000259" key="1">
    <source>
        <dbReference type="Pfam" id="PF15542"/>
    </source>
</evidence>
<dbReference type="Pfam" id="PF15542">
    <property type="entry name" value="Ntox50"/>
    <property type="match status" value="1"/>
</dbReference>
<sequence length="462" mass="52541">MVIMMTTVKQEKQRINQLLSRDAKTDGNIDEIYNEAVDKLRAVVNQVFDKYSVDGVLVPANLHKKVTRSDMLLLKRQYDKLPDELELPEIERRDNYTAISQTSQRGLITATLGMALIGVTHLVVNRIKKNNATAVNDEVRYIQKNNDLSKTQNKCIRVKAKKIEKPDYTVENNEALRVPWLDRIWLDHDKLLNRVDSNINDMLKQGMRAEDITDKLFPENADSMRQDNIPKAVREASISAKRLARTEAATREDDLTEQAFKSKKVKYYDWVTEPGACKKCLAIANAGPYKFGDPDSPRPPMNSHPNCRCRRVPVDADEINAGKLAILAGSLSSTAKKSDKDQNDSSKIVAKRIEDGVWKDEINLEKQKRHLPVDVERTPEDGHSRTIFNSDVDIEALYNKYKGTGHIARTRKGKLTSAEVITTNHVLAYDNKGRKLYGFKIHYSKTGVHLVPWKGENNSEFK</sequence>
<evidence type="ECO:0000313" key="3">
    <source>
        <dbReference type="Proteomes" id="UP000216316"/>
    </source>
</evidence>
<protein>
    <recommendedName>
        <fullName evidence="1">Bacterial toxin 50 domain-containing protein</fullName>
    </recommendedName>
</protein>
<dbReference type="InterPro" id="IPR029100">
    <property type="entry name" value="Ntox50"/>
</dbReference>
<dbReference type="EMBL" id="NGNV01000055">
    <property type="protein sequence ID" value="OYR87168.1"/>
    <property type="molecule type" value="Genomic_DNA"/>
</dbReference>
<organism evidence="2 3">
    <name type="scientific">Lactobacillus taiwanensis</name>
    <dbReference type="NCBI Taxonomy" id="508451"/>
    <lineage>
        <taxon>Bacteria</taxon>
        <taxon>Bacillati</taxon>
        <taxon>Bacillota</taxon>
        <taxon>Bacilli</taxon>
        <taxon>Lactobacillales</taxon>
        <taxon>Lactobacillaceae</taxon>
        <taxon>Lactobacillus</taxon>
    </lineage>
</organism>
<accession>A0ABX4ENI0</accession>
<evidence type="ECO:0000313" key="2">
    <source>
        <dbReference type="EMBL" id="OYR87168.1"/>
    </source>
</evidence>